<dbReference type="RefSeq" id="WP_014018307.1">
    <property type="nucleotide sequence ID" value="NC_015914.1"/>
</dbReference>
<protein>
    <submittedName>
        <fullName evidence="1">Uncharacterized protein</fullName>
    </submittedName>
</protein>
<accession>G0J367</accession>
<organism evidence="1 2">
    <name type="scientific">Cyclobacterium marinum (strain ATCC 25205 / DSM 745 / LMG 13164 / NCIMB 1802)</name>
    <name type="common">Flectobacillus marinus</name>
    <dbReference type="NCBI Taxonomy" id="880070"/>
    <lineage>
        <taxon>Bacteria</taxon>
        <taxon>Pseudomonadati</taxon>
        <taxon>Bacteroidota</taxon>
        <taxon>Cytophagia</taxon>
        <taxon>Cytophagales</taxon>
        <taxon>Cyclobacteriaceae</taxon>
        <taxon>Cyclobacterium</taxon>
    </lineage>
</organism>
<proteinExistence type="predicted"/>
<reference evidence="2" key="1">
    <citation type="submission" date="2011-07" db="EMBL/GenBank/DDBJ databases">
        <title>The complete genome of Cyclobacterium marinum DSM 745.</title>
        <authorList>
            <person name="Lucas S."/>
            <person name="Han J."/>
            <person name="Lapidus A."/>
            <person name="Bruce D."/>
            <person name="Goodwin L."/>
            <person name="Pitluck S."/>
            <person name="Peters L."/>
            <person name="Kyrpides N."/>
            <person name="Mavromatis K."/>
            <person name="Ivanova N."/>
            <person name="Ovchinnikova G."/>
            <person name="Chertkov O."/>
            <person name="Detter J.C."/>
            <person name="Tapia R."/>
            <person name="Han C."/>
            <person name="Land M."/>
            <person name="Hauser L."/>
            <person name="Markowitz V."/>
            <person name="Cheng J.-F."/>
            <person name="Hugenholtz P."/>
            <person name="Woyke T."/>
            <person name="Wu D."/>
            <person name="Tindall B."/>
            <person name="Schuetze A."/>
            <person name="Brambilla E."/>
            <person name="Klenk H.-P."/>
            <person name="Eisen J.A."/>
        </authorList>
    </citation>
    <scope>NUCLEOTIDE SEQUENCE [LARGE SCALE GENOMIC DNA]</scope>
    <source>
        <strain evidence="2">ATCC 25205 / DSM 745 / LMG 13164 / NCIMB 1802</strain>
    </source>
</reference>
<gene>
    <name evidence="1" type="ordered locus">Cycma_0226</name>
</gene>
<dbReference type="AlphaFoldDB" id="G0J367"/>
<dbReference type="HOGENOM" id="CLU_1617221_0_0_10"/>
<sequence>MIDYSAYEDYFRDLATRYQKIGHSPTSNHFAVMDIDDILSAMRSDLNFETPSLILENPEGKFSYHNSALRDENFGAFLILQQCINRGDTQQKREVMDHTKKVGAQVISRMHIDKQTRFKGTKDAPRFVQMFRLEQVRYFKAGPLFSNCYGWRFEFNIGMEGAMYYDSEDWD</sequence>
<keyword evidence="2" id="KW-1185">Reference proteome</keyword>
<name>G0J367_CYCMS</name>
<dbReference type="KEGG" id="cmr:Cycma_0226"/>
<dbReference type="EMBL" id="CP002955">
    <property type="protein sequence ID" value="AEL24008.1"/>
    <property type="molecule type" value="Genomic_DNA"/>
</dbReference>
<dbReference type="OrthoDB" id="1352970at2"/>
<dbReference type="STRING" id="880070.Cycma_0226"/>
<dbReference type="Proteomes" id="UP000001635">
    <property type="component" value="Chromosome"/>
</dbReference>
<evidence type="ECO:0000313" key="2">
    <source>
        <dbReference type="Proteomes" id="UP000001635"/>
    </source>
</evidence>
<evidence type="ECO:0000313" key="1">
    <source>
        <dbReference type="EMBL" id="AEL24008.1"/>
    </source>
</evidence>